<dbReference type="Proteomes" id="UP000250321">
    <property type="component" value="Unassembled WGS sequence"/>
</dbReference>
<dbReference type="AlphaFoldDB" id="A0A314UVF2"/>
<protein>
    <submittedName>
        <fullName evidence="1">Uncharacterized protein</fullName>
    </submittedName>
</protein>
<evidence type="ECO:0000313" key="1">
    <source>
        <dbReference type="EMBL" id="PQM41483.1"/>
    </source>
</evidence>
<comment type="caution">
    <text evidence="1">The sequence shown here is derived from an EMBL/GenBank/DDBJ whole genome shotgun (WGS) entry which is preliminary data.</text>
</comment>
<name>A0A314UVF2_PRUYE</name>
<dbReference type="STRING" id="2094558.A0A314UVF2"/>
<evidence type="ECO:0000313" key="2">
    <source>
        <dbReference type="Proteomes" id="UP000250321"/>
    </source>
</evidence>
<reference evidence="1 2" key="1">
    <citation type="submission" date="2018-02" db="EMBL/GenBank/DDBJ databases">
        <title>Draft genome of wild Prunus yedoensis var. nudiflora.</title>
        <authorList>
            <person name="Baek S."/>
            <person name="Kim J.-H."/>
            <person name="Choi K."/>
            <person name="Kim G.-B."/>
            <person name="Cho A."/>
            <person name="Jang H."/>
            <person name="Shin C.-H."/>
            <person name="Yu H.-J."/>
            <person name="Mun J.-H."/>
        </authorList>
    </citation>
    <scope>NUCLEOTIDE SEQUENCE [LARGE SCALE GENOMIC DNA]</scope>
    <source>
        <strain evidence="2">cv. Jeju island</strain>
        <tissue evidence="1">Leaf</tissue>
    </source>
</reference>
<dbReference type="OrthoDB" id="1157305at2759"/>
<organism evidence="1 2">
    <name type="scientific">Prunus yedoensis var. nudiflora</name>
    <dbReference type="NCBI Taxonomy" id="2094558"/>
    <lineage>
        <taxon>Eukaryota</taxon>
        <taxon>Viridiplantae</taxon>
        <taxon>Streptophyta</taxon>
        <taxon>Embryophyta</taxon>
        <taxon>Tracheophyta</taxon>
        <taxon>Spermatophyta</taxon>
        <taxon>Magnoliopsida</taxon>
        <taxon>eudicotyledons</taxon>
        <taxon>Gunneridae</taxon>
        <taxon>Pentapetalae</taxon>
        <taxon>rosids</taxon>
        <taxon>fabids</taxon>
        <taxon>Rosales</taxon>
        <taxon>Rosaceae</taxon>
        <taxon>Amygdaloideae</taxon>
        <taxon>Amygdaleae</taxon>
        <taxon>Prunus</taxon>
    </lineage>
</organism>
<keyword evidence="2" id="KW-1185">Reference proteome</keyword>
<accession>A0A314UVF2</accession>
<gene>
    <name evidence="1" type="ORF">Pyn_20634</name>
</gene>
<sequence length="136" mass="15746">MGKSITVATYNDFVLCCTSKDYQRDYYICNVYTMQWVALPPIPCRCHKRVQVGFICNVPDYKCEEDYWKGNNIQLNVECRYTVVRILPTVEFANHGSDDEEKCDTFKLNVEIFSSDTGERKNQLSHPDTTSISSFT</sequence>
<proteinExistence type="predicted"/>
<dbReference type="EMBL" id="PJQY01002956">
    <property type="protein sequence ID" value="PQM41483.1"/>
    <property type="molecule type" value="Genomic_DNA"/>
</dbReference>